<dbReference type="AlphaFoldDB" id="A0A423NJT6"/>
<name>A0A423NJT6_9PSED</name>
<accession>A0A423NJT6</accession>
<evidence type="ECO:0000256" key="1">
    <source>
        <dbReference type="SAM" id="MobiDB-lite"/>
    </source>
</evidence>
<protein>
    <submittedName>
        <fullName evidence="2">Uncharacterized protein</fullName>
    </submittedName>
</protein>
<sequence length="83" mass="9205">MDDLFNNQELPPHPNPLPQGGEGEREPIFMLFKSEVDSISQVGVSRISNPVSPLSLRERVRVRGFSAGQKKPRNIAGFLYQAG</sequence>
<evidence type="ECO:0000313" key="3">
    <source>
        <dbReference type="Proteomes" id="UP000284207"/>
    </source>
</evidence>
<organism evidence="2 3">
    <name type="scientific">Pseudomonas moraviensis</name>
    <dbReference type="NCBI Taxonomy" id="321662"/>
    <lineage>
        <taxon>Bacteria</taxon>
        <taxon>Pseudomonadati</taxon>
        <taxon>Pseudomonadota</taxon>
        <taxon>Gammaproteobacteria</taxon>
        <taxon>Pseudomonadales</taxon>
        <taxon>Pseudomonadaceae</taxon>
        <taxon>Pseudomonas</taxon>
    </lineage>
</organism>
<comment type="caution">
    <text evidence="2">The sequence shown here is derived from an EMBL/GenBank/DDBJ whole genome shotgun (WGS) entry which is preliminary data.</text>
</comment>
<proteinExistence type="predicted"/>
<dbReference type="EMBL" id="MOCA01000007">
    <property type="protein sequence ID" value="RON98487.1"/>
    <property type="molecule type" value="Genomic_DNA"/>
</dbReference>
<feature type="region of interest" description="Disordered" evidence="1">
    <location>
        <begin position="1"/>
        <end position="26"/>
    </location>
</feature>
<gene>
    <name evidence="2" type="ORF">BK674_21490</name>
</gene>
<dbReference type="Proteomes" id="UP000284207">
    <property type="component" value="Unassembled WGS sequence"/>
</dbReference>
<evidence type="ECO:0000313" key="2">
    <source>
        <dbReference type="EMBL" id="RON98487.1"/>
    </source>
</evidence>
<reference evidence="2 3" key="1">
    <citation type="submission" date="2016-10" db="EMBL/GenBank/DDBJ databases">
        <title>Comparative genome analysis of multiple Pseudomonas spp. focuses on biocontrol and plant growth promoting traits.</title>
        <authorList>
            <person name="Tao X.-Y."/>
            <person name="Taylor C.G."/>
        </authorList>
    </citation>
    <scope>NUCLEOTIDE SEQUENCE [LARGE SCALE GENOMIC DNA]</scope>
    <source>
        <strain evidence="2 3">36B3</strain>
    </source>
</reference>